<comment type="caution">
    <text evidence="2">The sequence shown here is derived from an EMBL/GenBank/DDBJ whole genome shotgun (WGS) entry which is preliminary data.</text>
</comment>
<evidence type="ECO:0000313" key="3">
    <source>
        <dbReference type="Proteomes" id="UP000033944"/>
    </source>
</evidence>
<name>A0A0G0L430_9BACT</name>
<accession>A0A0G0L430</accession>
<proteinExistence type="predicted"/>
<sequence length="186" mass="21676">MKLNQTEDISYVTEDWLKKSEKKGLFLRQNIYKTPTITGVILKDLNVIPDGRGDIIELWSEPWVKNEGFDYPKHIYKSGTDFHVVKCWHLHAKHTDQLCCFSGKLQVNLIDVRKKSKTFGHINCVFFNVNKPRLLRIPPGIMHGWKALTPPSIDVLNFQTDVFDPSDEFKFKWNCISEEVWEPNNG</sequence>
<dbReference type="InterPro" id="IPR000888">
    <property type="entry name" value="RmlC-like"/>
</dbReference>
<dbReference type="Pfam" id="PF00908">
    <property type="entry name" value="dTDP_sugar_isom"/>
    <property type="match status" value="1"/>
</dbReference>
<feature type="site" description="Participates in a stacking interaction with the thymidine ring of dTDP-4-oxo-6-deoxyglucose" evidence="1">
    <location>
        <position position="163"/>
    </location>
</feature>
<dbReference type="PANTHER" id="PTHR21047:SF2">
    <property type="entry name" value="THYMIDINE DIPHOSPHO-4-KETO-RHAMNOSE 3,5-EPIMERASE"/>
    <property type="match status" value="1"/>
</dbReference>
<dbReference type="Gene3D" id="2.60.120.10">
    <property type="entry name" value="Jelly Rolls"/>
    <property type="match status" value="1"/>
</dbReference>
<dbReference type="Proteomes" id="UP000033944">
    <property type="component" value="Unassembled WGS sequence"/>
</dbReference>
<dbReference type="PANTHER" id="PTHR21047">
    <property type="entry name" value="DTDP-6-DEOXY-D-GLUCOSE-3,5 EPIMERASE"/>
    <property type="match status" value="1"/>
</dbReference>
<dbReference type="GO" id="GO:0000271">
    <property type="term" value="P:polysaccharide biosynthetic process"/>
    <property type="evidence" value="ECO:0007669"/>
    <property type="project" value="TreeGrafter"/>
</dbReference>
<evidence type="ECO:0000313" key="2">
    <source>
        <dbReference type="EMBL" id="KKQ86733.1"/>
    </source>
</evidence>
<reference evidence="2 3" key="1">
    <citation type="journal article" date="2015" name="Nature">
        <title>rRNA introns, odd ribosomes, and small enigmatic genomes across a large radiation of phyla.</title>
        <authorList>
            <person name="Brown C.T."/>
            <person name="Hug L.A."/>
            <person name="Thomas B.C."/>
            <person name="Sharon I."/>
            <person name="Castelle C.J."/>
            <person name="Singh A."/>
            <person name="Wilkins M.J."/>
            <person name="Williams K.H."/>
            <person name="Banfield J.F."/>
        </authorList>
    </citation>
    <scope>NUCLEOTIDE SEQUENCE [LARGE SCALE GENOMIC DNA]</scope>
</reference>
<organism evidence="2 3">
    <name type="scientific">Candidatus Woesebacteria bacterium GW2011_GWB1_38_8b</name>
    <dbReference type="NCBI Taxonomy" id="1618571"/>
    <lineage>
        <taxon>Bacteria</taxon>
        <taxon>Candidatus Woeseibacteriota</taxon>
    </lineage>
</organism>
<dbReference type="GO" id="GO:0008830">
    <property type="term" value="F:dTDP-4-dehydrorhamnose 3,5-epimerase activity"/>
    <property type="evidence" value="ECO:0007669"/>
    <property type="project" value="InterPro"/>
</dbReference>
<dbReference type="EMBL" id="LBVN01000018">
    <property type="protein sequence ID" value="KKQ86733.1"/>
    <property type="molecule type" value="Genomic_DNA"/>
</dbReference>
<evidence type="ECO:0000256" key="1">
    <source>
        <dbReference type="PIRSR" id="PIRSR600888-3"/>
    </source>
</evidence>
<dbReference type="AlphaFoldDB" id="A0A0G0L430"/>
<dbReference type="SUPFAM" id="SSF51182">
    <property type="entry name" value="RmlC-like cupins"/>
    <property type="match status" value="1"/>
</dbReference>
<dbReference type="InterPro" id="IPR014710">
    <property type="entry name" value="RmlC-like_jellyroll"/>
</dbReference>
<dbReference type="GO" id="GO:0005829">
    <property type="term" value="C:cytosol"/>
    <property type="evidence" value="ECO:0007669"/>
    <property type="project" value="TreeGrafter"/>
</dbReference>
<protein>
    <submittedName>
        <fullName evidence="2">dTDP-4-dehydrorhamnose 3,5-epimerase</fullName>
    </submittedName>
</protein>
<gene>
    <name evidence="2" type="ORF">UT10_C0018G0045</name>
</gene>
<dbReference type="InterPro" id="IPR011051">
    <property type="entry name" value="RmlC_Cupin_sf"/>
</dbReference>